<evidence type="ECO:0000313" key="2">
    <source>
        <dbReference type="Proteomes" id="UP000076532"/>
    </source>
</evidence>
<accession>A0A166K0D7</accession>
<sequence length="151" mass="16653">MGGQHLSEVGNTALKVVAKLQKDVKYLRQGYRLESANNMRLSRLPSVEDQVREADGQPDAHHAARFPSKLGVCNRRQGLTMTVATFGRALDIQLLQDWAQGTGNASETGVPMTRAMRNTEFEIPVVKGVAEQAIYEATPAHGERRPYRAGH</sequence>
<organism evidence="1 2">
    <name type="scientific">Athelia psychrophila</name>
    <dbReference type="NCBI Taxonomy" id="1759441"/>
    <lineage>
        <taxon>Eukaryota</taxon>
        <taxon>Fungi</taxon>
        <taxon>Dikarya</taxon>
        <taxon>Basidiomycota</taxon>
        <taxon>Agaricomycotina</taxon>
        <taxon>Agaricomycetes</taxon>
        <taxon>Agaricomycetidae</taxon>
        <taxon>Atheliales</taxon>
        <taxon>Atheliaceae</taxon>
        <taxon>Athelia</taxon>
    </lineage>
</organism>
<keyword evidence="2" id="KW-1185">Reference proteome</keyword>
<dbReference type="Proteomes" id="UP000076532">
    <property type="component" value="Unassembled WGS sequence"/>
</dbReference>
<evidence type="ECO:0000313" key="1">
    <source>
        <dbReference type="EMBL" id="KZP21396.1"/>
    </source>
</evidence>
<dbReference type="AlphaFoldDB" id="A0A166K0D7"/>
<reference evidence="1 2" key="1">
    <citation type="journal article" date="2016" name="Mol. Biol. Evol.">
        <title>Comparative Genomics of Early-Diverging Mushroom-Forming Fungi Provides Insights into the Origins of Lignocellulose Decay Capabilities.</title>
        <authorList>
            <person name="Nagy L.G."/>
            <person name="Riley R."/>
            <person name="Tritt A."/>
            <person name="Adam C."/>
            <person name="Daum C."/>
            <person name="Floudas D."/>
            <person name="Sun H."/>
            <person name="Yadav J.S."/>
            <person name="Pangilinan J."/>
            <person name="Larsson K.H."/>
            <person name="Matsuura K."/>
            <person name="Barry K."/>
            <person name="Labutti K."/>
            <person name="Kuo R."/>
            <person name="Ohm R.A."/>
            <person name="Bhattacharya S.S."/>
            <person name="Shirouzu T."/>
            <person name="Yoshinaga Y."/>
            <person name="Martin F.M."/>
            <person name="Grigoriev I.V."/>
            <person name="Hibbett D.S."/>
        </authorList>
    </citation>
    <scope>NUCLEOTIDE SEQUENCE [LARGE SCALE GENOMIC DNA]</scope>
    <source>
        <strain evidence="1 2">CBS 109695</strain>
    </source>
</reference>
<gene>
    <name evidence="1" type="ORF">FIBSPDRAFT_891106</name>
</gene>
<dbReference type="EMBL" id="KV417547">
    <property type="protein sequence ID" value="KZP21396.1"/>
    <property type="molecule type" value="Genomic_DNA"/>
</dbReference>
<protein>
    <submittedName>
        <fullName evidence="1">Uncharacterized protein</fullName>
    </submittedName>
</protein>
<name>A0A166K0D7_9AGAM</name>
<proteinExistence type="predicted"/>